<dbReference type="STRING" id="494016.SAMN04487965_3696"/>
<dbReference type="AlphaFoldDB" id="A0A1M5IKM5"/>
<evidence type="ECO:0000256" key="1">
    <source>
        <dbReference type="SAM" id="MobiDB-lite"/>
    </source>
</evidence>
<sequence length="67" mass="7763">MKDKGSYQERLKKMKRSIEKNKGLLESEFPEDVTRSGSPDLIRKQDNEIDSDTGEDSDEKQDRSKKS</sequence>
<evidence type="ECO:0000313" key="3">
    <source>
        <dbReference type="Proteomes" id="UP000184170"/>
    </source>
</evidence>
<proteinExistence type="predicted"/>
<name>A0A1M5IKM5_9GAMM</name>
<reference evidence="3" key="1">
    <citation type="submission" date="2016-11" db="EMBL/GenBank/DDBJ databases">
        <authorList>
            <person name="Varghese N."/>
            <person name="Submissions S."/>
        </authorList>
    </citation>
    <scope>NUCLEOTIDE SEQUENCE [LARGE SCALE GENOMIC DNA]</scope>
    <source>
        <strain evidence="3">CGMCC 1.7063</strain>
    </source>
</reference>
<feature type="compositionally biased region" description="Basic and acidic residues" evidence="1">
    <location>
        <begin position="1"/>
        <end position="25"/>
    </location>
</feature>
<dbReference type="Proteomes" id="UP000184170">
    <property type="component" value="Unassembled WGS sequence"/>
</dbReference>
<accession>A0A1M5IKM5</accession>
<protein>
    <submittedName>
        <fullName evidence="2">Uncharacterized protein</fullName>
    </submittedName>
</protein>
<dbReference type="EMBL" id="FQVA01000012">
    <property type="protein sequence ID" value="SHG28796.1"/>
    <property type="molecule type" value="Genomic_DNA"/>
</dbReference>
<gene>
    <name evidence="2" type="ORF">SAMN04487965_3696</name>
</gene>
<dbReference type="RefSeq" id="WP_073277956.1">
    <property type="nucleotide sequence ID" value="NZ_FQVA01000012.1"/>
</dbReference>
<feature type="region of interest" description="Disordered" evidence="1">
    <location>
        <begin position="1"/>
        <end position="67"/>
    </location>
</feature>
<feature type="compositionally biased region" description="Acidic residues" evidence="1">
    <location>
        <begin position="48"/>
        <end position="59"/>
    </location>
</feature>
<keyword evidence="3" id="KW-1185">Reference proteome</keyword>
<evidence type="ECO:0000313" key="2">
    <source>
        <dbReference type="EMBL" id="SHG28796.1"/>
    </source>
</evidence>
<organism evidence="2 3">
    <name type="scientific">Microbulbifer donghaiensis</name>
    <dbReference type="NCBI Taxonomy" id="494016"/>
    <lineage>
        <taxon>Bacteria</taxon>
        <taxon>Pseudomonadati</taxon>
        <taxon>Pseudomonadota</taxon>
        <taxon>Gammaproteobacteria</taxon>
        <taxon>Cellvibrionales</taxon>
        <taxon>Microbulbiferaceae</taxon>
        <taxon>Microbulbifer</taxon>
    </lineage>
</organism>